<dbReference type="AlphaFoldDB" id="A0A803SMT2"/>
<evidence type="ECO:0000256" key="2">
    <source>
        <dbReference type="ARBA" id="ARBA00022490"/>
    </source>
</evidence>
<name>A0A803SMT2_ANOCA</name>
<keyword evidence="2" id="KW-0963">Cytoplasm</keyword>
<dbReference type="PANTHER" id="PTHR31266">
    <property type="entry name" value="TRAF-INTERACTING PROTEIN WITH FHA DOMAIN-CONTAINING PROTEIN A FAMILY MEMBER"/>
    <property type="match status" value="1"/>
</dbReference>
<dbReference type="Proteomes" id="UP000001646">
    <property type="component" value="Chromosome 5"/>
</dbReference>
<dbReference type="GO" id="GO:0043123">
    <property type="term" value="P:positive regulation of canonical NF-kappaB signal transduction"/>
    <property type="evidence" value="ECO:0007669"/>
    <property type="project" value="InterPro"/>
</dbReference>
<reference evidence="3 4" key="1">
    <citation type="submission" date="2009-12" db="EMBL/GenBank/DDBJ databases">
        <title>The Genome Sequence of Anolis carolinensis (Green Anole Lizard).</title>
        <authorList>
            <consortium name="The Genome Sequencing Platform"/>
            <person name="Di Palma F."/>
            <person name="Alfoldi J."/>
            <person name="Heiman D."/>
            <person name="Young S."/>
            <person name="Grabherr M."/>
            <person name="Johnson J."/>
            <person name="Lander E.S."/>
            <person name="Lindblad-Toh K."/>
        </authorList>
    </citation>
    <scope>NUCLEOTIDE SEQUENCE [LARGE SCALE GENOMIC DNA]</scope>
    <source>
        <strain evidence="3 4">JBL SC #1</strain>
    </source>
</reference>
<evidence type="ECO:0000256" key="1">
    <source>
        <dbReference type="ARBA" id="ARBA00004496"/>
    </source>
</evidence>
<reference evidence="3" key="2">
    <citation type="submission" date="2025-08" db="UniProtKB">
        <authorList>
            <consortium name="Ensembl"/>
        </authorList>
    </citation>
    <scope>IDENTIFICATION</scope>
</reference>
<evidence type="ECO:0000313" key="4">
    <source>
        <dbReference type="Proteomes" id="UP000001646"/>
    </source>
</evidence>
<dbReference type="InterPro" id="IPR033621">
    <property type="entry name" value="TIFA"/>
</dbReference>
<dbReference type="GO" id="GO:0005737">
    <property type="term" value="C:cytoplasm"/>
    <property type="evidence" value="ECO:0007669"/>
    <property type="project" value="UniProtKB-SubCell"/>
</dbReference>
<dbReference type="PANTHER" id="PTHR31266:SF2">
    <property type="entry name" value="TRAF-INTERACTING PROTEIN WITH FHA DOMAIN-CONTAINING PROTEIN A"/>
    <property type="match status" value="1"/>
</dbReference>
<keyword evidence="4" id="KW-1185">Reference proteome</keyword>
<proteinExistence type="predicted"/>
<dbReference type="InParanoid" id="A0A803SMT2"/>
<protein>
    <submittedName>
        <fullName evidence="3">Uncharacterized protein</fullName>
    </submittedName>
</protein>
<comment type="subcellular location">
    <subcellularLocation>
        <location evidence="1">Cytoplasm</location>
    </subcellularLocation>
</comment>
<accession>A0A803SMT2</accession>
<reference evidence="3" key="3">
    <citation type="submission" date="2025-09" db="UniProtKB">
        <authorList>
            <consortium name="Ensembl"/>
        </authorList>
    </citation>
    <scope>IDENTIFICATION</scope>
</reference>
<dbReference type="Ensembl" id="ENSACAT00000053707.1">
    <property type="protein sequence ID" value="ENSACAP00000024272.1"/>
    <property type="gene ID" value="ENSACAG00000045195.1"/>
</dbReference>
<sequence>MATAFETQVFRAIKFCQRQQLTVDEFVKFGRNRDICHFQFVDTQVSRIQFALQPKLESLLRH</sequence>
<evidence type="ECO:0000313" key="3">
    <source>
        <dbReference type="Ensembl" id="ENSACAP00000024272.1"/>
    </source>
</evidence>
<organism evidence="3 4">
    <name type="scientific">Anolis carolinensis</name>
    <name type="common">Green anole</name>
    <name type="synonym">American chameleon</name>
    <dbReference type="NCBI Taxonomy" id="28377"/>
    <lineage>
        <taxon>Eukaryota</taxon>
        <taxon>Metazoa</taxon>
        <taxon>Chordata</taxon>
        <taxon>Craniata</taxon>
        <taxon>Vertebrata</taxon>
        <taxon>Euteleostomi</taxon>
        <taxon>Lepidosauria</taxon>
        <taxon>Squamata</taxon>
        <taxon>Bifurcata</taxon>
        <taxon>Unidentata</taxon>
        <taxon>Episquamata</taxon>
        <taxon>Toxicofera</taxon>
        <taxon>Iguania</taxon>
        <taxon>Dactyloidae</taxon>
        <taxon>Anolis</taxon>
    </lineage>
</organism>